<dbReference type="AlphaFoldDB" id="A0ABD5SPF0"/>
<organism evidence="1 2">
    <name type="scientific">Natrinema soli</name>
    <dbReference type="NCBI Taxonomy" id="1930624"/>
    <lineage>
        <taxon>Archaea</taxon>
        <taxon>Methanobacteriati</taxon>
        <taxon>Methanobacteriota</taxon>
        <taxon>Stenosarchaea group</taxon>
        <taxon>Halobacteria</taxon>
        <taxon>Halobacteriales</taxon>
        <taxon>Natrialbaceae</taxon>
        <taxon>Natrinema</taxon>
    </lineage>
</organism>
<sequence>MEDERGGLVPDGATFARALDALKRNGSNILLIGEGTEAAHETVCQRLFGPSERESVYRLQVSVEATRGACESTCDASETDRVRTIEYSNTATEPGTDPTTRGGPESPRELGIELVEAVDEFADAADGFEPAELRVCVDSLVPLCHEYGIETVFRLLHLATSRVDRARGMGHVHVPLARNHDMVALFEPLFDAVVTVRSRDGSTEQRWSLRDPALSTDWLELSRPN</sequence>
<dbReference type="Pfam" id="PF24336">
    <property type="entry name" value="DUF7504"/>
    <property type="match status" value="1"/>
</dbReference>
<dbReference type="RefSeq" id="WP_273738570.1">
    <property type="nucleotide sequence ID" value="NZ_JAQIVI010000153.1"/>
</dbReference>
<evidence type="ECO:0000313" key="1">
    <source>
        <dbReference type="EMBL" id="MFC6765546.1"/>
    </source>
</evidence>
<evidence type="ECO:0008006" key="3">
    <source>
        <dbReference type="Google" id="ProtNLM"/>
    </source>
</evidence>
<accession>A0ABD5SPF0</accession>
<keyword evidence="2" id="KW-1185">Reference proteome</keyword>
<dbReference type="InterPro" id="IPR055927">
    <property type="entry name" value="DUF7504"/>
</dbReference>
<dbReference type="EMBL" id="JBHSWV010000153">
    <property type="protein sequence ID" value="MFC6765546.1"/>
    <property type="molecule type" value="Genomic_DNA"/>
</dbReference>
<name>A0ABD5SPF0_9EURY</name>
<evidence type="ECO:0000313" key="2">
    <source>
        <dbReference type="Proteomes" id="UP001596383"/>
    </source>
</evidence>
<dbReference type="Proteomes" id="UP001596383">
    <property type="component" value="Unassembled WGS sequence"/>
</dbReference>
<protein>
    <recommendedName>
        <fullName evidence="3">KaiC-like domain-containing protein</fullName>
    </recommendedName>
</protein>
<proteinExistence type="predicted"/>
<reference evidence="1 2" key="1">
    <citation type="journal article" date="2019" name="Int. J. Syst. Evol. Microbiol.">
        <title>The Global Catalogue of Microorganisms (GCM) 10K type strain sequencing project: providing services to taxonomists for standard genome sequencing and annotation.</title>
        <authorList>
            <consortium name="The Broad Institute Genomics Platform"/>
            <consortium name="The Broad Institute Genome Sequencing Center for Infectious Disease"/>
            <person name="Wu L."/>
            <person name="Ma J."/>
        </authorList>
    </citation>
    <scope>NUCLEOTIDE SEQUENCE [LARGE SCALE GENOMIC DNA]</scope>
    <source>
        <strain evidence="1 2">LMG 29247</strain>
    </source>
</reference>
<gene>
    <name evidence="1" type="ORF">ACFQE6_11265</name>
</gene>
<comment type="caution">
    <text evidence="1">The sequence shown here is derived from an EMBL/GenBank/DDBJ whole genome shotgun (WGS) entry which is preliminary data.</text>
</comment>